<dbReference type="AlphaFoldDB" id="A0A1X7VC50"/>
<proteinExistence type="predicted"/>
<evidence type="ECO:0000256" key="1">
    <source>
        <dbReference type="SAM" id="MobiDB-lite"/>
    </source>
</evidence>
<reference evidence="2" key="1">
    <citation type="submission" date="2017-05" db="UniProtKB">
        <authorList>
            <consortium name="EnsemblMetazoa"/>
        </authorList>
    </citation>
    <scope>IDENTIFICATION</scope>
</reference>
<feature type="region of interest" description="Disordered" evidence="1">
    <location>
        <begin position="77"/>
        <end position="103"/>
    </location>
</feature>
<protein>
    <recommendedName>
        <fullName evidence="3">Shootin-1</fullName>
    </recommendedName>
</protein>
<dbReference type="InParanoid" id="A0A1X7VC50"/>
<accession>A0A1X7VC50</accession>
<sequence length="260" mass="30230">MRGRCNLSHALNKTQGAMSTTDALDEALLPHLRLEPTEEVMAQYKERRLQEVNRARQAKEKPFSRPTVNQTTIETDNKKRPGILKRNSERYAPPLPEEPDPNSEAKSLVIKKLHSNLEVWERQLEELTNKKKEQDELHKSEIEKRDNEITGLKSNLSEEMKQRTQAETNNKELSEKLNFTEMKLAEQTHNAEQLSVNLMHYEALYQQTEGQRSELEEENGELMRKVAMIEDMKRRLNDQVTDLQGQVAILERRSAICTIL</sequence>
<name>A0A1X7VC50_AMPQE</name>
<dbReference type="EnsemblMetazoa" id="Aqu2.1.37568_001">
    <property type="protein sequence ID" value="Aqu2.1.37568_001"/>
    <property type="gene ID" value="Aqu2.1.37568"/>
</dbReference>
<evidence type="ECO:0008006" key="3">
    <source>
        <dbReference type="Google" id="ProtNLM"/>
    </source>
</evidence>
<feature type="compositionally biased region" description="Basic and acidic residues" evidence="1">
    <location>
        <begin position="156"/>
        <end position="170"/>
    </location>
</feature>
<feature type="region of interest" description="Disordered" evidence="1">
    <location>
        <begin position="148"/>
        <end position="170"/>
    </location>
</feature>
<dbReference type="OrthoDB" id="10602657at2759"/>
<evidence type="ECO:0000313" key="2">
    <source>
        <dbReference type="EnsemblMetazoa" id="Aqu2.1.37568_001"/>
    </source>
</evidence>
<organism evidence="2">
    <name type="scientific">Amphimedon queenslandica</name>
    <name type="common">Sponge</name>
    <dbReference type="NCBI Taxonomy" id="400682"/>
    <lineage>
        <taxon>Eukaryota</taxon>
        <taxon>Metazoa</taxon>
        <taxon>Porifera</taxon>
        <taxon>Demospongiae</taxon>
        <taxon>Heteroscleromorpha</taxon>
        <taxon>Haplosclerida</taxon>
        <taxon>Niphatidae</taxon>
        <taxon>Amphimedon</taxon>
    </lineage>
</organism>